<evidence type="ECO:0000313" key="1">
    <source>
        <dbReference type="EMBL" id="GBP62592.1"/>
    </source>
</evidence>
<dbReference type="EMBL" id="BGZK01000844">
    <property type="protein sequence ID" value="GBP62592.1"/>
    <property type="molecule type" value="Genomic_DNA"/>
</dbReference>
<dbReference type="Proteomes" id="UP000299102">
    <property type="component" value="Unassembled WGS sequence"/>
</dbReference>
<evidence type="ECO:0000313" key="2">
    <source>
        <dbReference type="Proteomes" id="UP000299102"/>
    </source>
</evidence>
<gene>
    <name evidence="1" type="ORF">EVAR_47029_1</name>
</gene>
<proteinExistence type="predicted"/>
<organism evidence="1 2">
    <name type="scientific">Eumeta variegata</name>
    <name type="common">Bagworm moth</name>
    <name type="synonym">Eumeta japonica</name>
    <dbReference type="NCBI Taxonomy" id="151549"/>
    <lineage>
        <taxon>Eukaryota</taxon>
        <taxon>Metazoa</taxon>
        <taxon>Ecdysozoa</taxon>
        <taxon>Arthropoda</taxon>
        <taxon>Hexapoda</taxon>
        <taxon>Insecta</taxon>
        <taxon>Pterygota</taxon>
        <taxon>Neoptera</taxon>
        <taxon>Endopterygota</taxon>
        <taxon>Lepidoptera</taxon>
        <taxon>Glossata</taxon>
        <taxon>Ditrysia</taxon>
        <taxon>Tineoidea</taxon>
        <taxon>Psychidae</taxon>
        <taxon>Oiketicinae</taxon>
        <taxon>Eumeta</taxon>
    </lineage>
</organism>
<protein>
    <submittedName>
        <fullName evidence="1">Uncharacterized protein</fullName>
    </submittedName>
</protein>
<sequence length="125" mass="14305">MESKQTRNGTGQVPAAHARGLWREAARAPHSVAFRQLAVAGRHRRRGRDRVVNIEMLSELGKKIKKSIDVTPPPQALFLNSALSMQWFTQRTRVCKYCLGCAIRAANVEIRFIVYRDRVRAWIAY</sequence>
<reference evidence="1 2" key="1">
    <citation type="journal article" date="2019" name="Commun. Biol.">
        <title>The bagworm genome reveals a unique fibroin gene that provides high tensile strength.</title>
        <authorList>
            <person name="Kono N."/>
            <person name="Nakamura H."/>
            <person name="Ohtoshi R."/>
            <person name="Tomita M."/>
            <person name="Numata K."/>
            <person name="Arakawa K."/>
        </authorList>
    </citation>
    <scope>NUCLEOTIDE SEQUENCE [LARGE SCALE GENOMIC DNA]</scope>
</reference>
<comment type="caution">
    <text evidence="1">The sequence shown here is derived from an EMBL/GenBank/DDBJ whole genome shotgun (WGS) entry which is preliminary data.</text>
</comment>
<name>A0A4C1XHY7_EUMVA</name>
<accession>A0A4C1XHY7</accession>
<keyword evidence="2" id="KW-1185">Reference proteome</keyword>
<dbReference type="AlphaFoldDB" id="A0A4C1XHY7"/>